<dbReference type="Proteomes" id="UP000033344">
    <property type="component" value="Unassembled WGS sequence"/>
</dbReference>
<dbReference type="RefSeq" id="WP_045293323.1">
    <property type="nucleotide sequence ID" value="NZ_JZYG01000008.1"/>
</dbReference>
<evidence type="ECO:0000313" key="2">
    <source>
        <dbReference type="Proteomes" id="UP000033344"/>
    </source>
</evidence>
<sequence length="128" mass="14465">MSNVNNFSAMCINCYEEDDVFTIGIGDDSHDPKNFIIIGRFDEDELPVSEYIGFQSESTEYELTDAIRSVQLTEDKLVIVLNEDAVKMIGIREYHVVIPAAKDSKSLGKCLREVFEGSDVPLQLSYEF</sequence>
<organism evidence="1 2">
    <name type="scientific">Enterobacter cloacae subsp. cloacae</name>
    <dbReference type="NCBI Taxonomy" id="336306"/>
    <lineage>
        <taxon>Bacteria</taxon>
        <taxon>Pseudomonadati</taxon>
        <taxon>Pseudomonadota</taxon>
        <taxon>Gammaproteobacteria</taxon>
        <taxon>Enterobacterales</taxon>
        <taxon>Enterobacteriaceae</taxon>
        <taxon>Enterobacter</taxon>
        <taxon>Enterobacter cloacae complex</taxon>
    </lineage>
</organism>
<comment type="caution">
    <text evidence="1">The sequence shown here is derived from an EMBL/GenBank/DDBJ whole genome shotgun (WGS) entry which is preliminary data.</text>
</comment>
<accession>A0AAE2JRI6</accession>
<reference evidence="1 2" key="1">
    <citation type="submission" date="2015-03" db="EMBL/GenBank/DDBJ databases">
        <authorList>
            <person name="McCorrison J."/>
            <person name="Sanka R."/>
            <person name="Adams M."/>
            <person name="Brinkac L."/>
            <person name="Nierman W."/>
            <person name="Sutton G."/>
            <person name="Nelson K."/>
            <person name="Kiedrowski L."/>
            <person name="Guerrero D."/>
            <person name="Bonomo R."/>
        </authorList>
    </citation>
    <scope>NUCLEOTIDE SEQUENCE [LARGE SCALE GENOMIC DNA]</scope>
    <source>
        <strain evidence="1 2">42324</strain>
    </source>
</reference>
<proteinExistence type="predicted"/>
<evidence type="ECO:0000313" key="1">
    <source>
        <dbReference type="EMBL" id="KJM39874.1"/>
    </source>
</evidence>
<name>A0AAE2JRI6_ENTCL</name>
<gene>
    <name evidence="1" type="ORF">SS44_06805</name>
</gene>
<protein>
    <submittedName>
        <fullName evidence="1">Uncharacterized protein</fullName>
    </submittedName>
</protein>
<dbReference type="AlphaFoldDB" id="A0AAE2JRI6"/>
<dbReference type="EMBL" id="JZYG01000008">
    <property type="protein sequence ID" value="KJM39874.1"/>
    <property type="molecule type" value="Genomic_DNA"/>
</dbReference>